<reference evidence="1 2" key="2">
    <citation type="journal article" date="2022" name="Arch. Microbiol.">
        <title>Rhodococcus pseudokoreensis sp. nov. isolated from the rhizosphere of young M26 apple rootstocks.</title>
        <authorList>
            <person name="Kampfer P."/>
            <person name="Glaeser S.P."/>
            <person name="Blom J."/>
            <person name="Wolf J."/>
            <person name="Benning S."/>
            <person name="Schloter M."/>
            <person name="Neumann-Schaal M."/>
        </authorList>
    </citation>
    <scope>NUCLEOTIDE SEQUENCE [LARGE SCALE GENOMIC DNA]</scope>
    <source>
        <strain evidence="1 2">R79</strain>
    </source>
</reference>
<accession>A0A974W6C0</accession>
<dbReference type="SUPFAM" id="SSF52096">
    <property type="entry name" value="ClpP/crotonase"/>
    <property type="match status" value="1"/>
</dbReference>
<dbReference type="RefSeq" id="WP_206008421.1">
    <property type="nucleotide sequence ID" value="NZ_CP070619.1"/>
</dbReference>
<dbReference type="InterPro" id="IPR001753">
    <property type="entry name" value="Enoyl-CoA_hydra/iso"/>
</dbReference>
<dbReference type="PANTHER" id="PTHR43459">
    <property type="entry name" value="ENOYL-COA HYDRATASE"/>
    <property type="match status" value="1"/>
</dbReference>
<name>A0A974W6C0_9NOCA</name>
<protein>
    <submittedName>
        <fullName evidence="1">Enoyl-CoA hydratase/isomerase family protein</fullName>
    </submittedName>
</protein>
<organism evidence="1 2">
    <name type="scientific">Rhodococcus pseudokoreensis</name>
    <dbReference type="NCBI Taxonomy" id="2811421"/>
    <lineage>
        <taxon>Bacteria</taxon>
        <taxon>Bacillati</taxon>
        <taxon>Actinomycetota</taxon>
        <taxon>Actinomycetes</taxon>
        <taxon>Mycobacteriales</taxon>
        <taxon>Nocardiaceae</taxon>
        <taxon>Rhodococcus</taxon>
    </lineage>
</organism>
<gene>
    <name evidence="1" type="ORF">JWS13_27155</name>
</gene>
<dbReference type="InterPro" id="IPR029045">
    <property type="entry name" value="ClpP/crotonase-like_dom_sf"/>
</dbReference>
<evidence type="ECO:0000313" key="1">
    <source>
        <dbReference type="EMBL" id="QSE92054.1"/>
    </source>
</evidence>
<dbReference type="Proteomes" id="UP000662986">
    <property type="component" value="Chromosome"/>
</dbReference>
<evidence type="ECO:0000313" key="2">
    <source>
        <dbReference type="Proteomes" id="UP000662986"/>
    </source>
</evidence>
<sequence length="254" mass="26890">MSDVLVARSEGVVTLTLNRPQRKNALTGELVEEAISALEEIARTPDDRAVVVTGAGGAFCSGMDLGAPLLPDELSFMRRVGQLCTLLHDLPRPTVAKVAGPAIGFGCNFALCCDLVVAADDAVFGETFANLGISADGGASWSLPRLIGVAKTKELLFFGRQLSGKEAAEIGIANRAVPAIELDDFVQDWAQTLADGPTSALAMMKSLVNVSTESSFRQAIDREALGQSVSFKGQEARVAGRARMKKQVPNFRNP</sequence>
<proteinExistence type="predicted"/>
<dbReference type="CDD" id="cd06558">
    <property type="entry name" value="crotonase-like"/>
    <property type="match status" value="1"/>
</dbReference>
<dbReference type="Pfam" id="PF00378">
    <property type="entry name" value="ECH_1"/>
    <property type="match status" value="1"/>
</dbReference>
<dbReference type="EMBL" id="CP070619">
    <property type="protein sequence ID" value="QSE92054.1"/>
    <property type="molecule type" value="Genomic_DNA"/>
</dbReference>
<keyword evidence="2" id="KW-1185">Reference proteome</keyword>
<reference evidence="1 2" key="1">
    <citation type="journal article" date="2021" name="Microbiol. Resour. Announc.">
        <title>Complete Genome Sequences of Two Rhodococcus sp. Strains with Large and Linear Chromosomes, Isolated from Apple Rhizosphere.</title>
        <authorList>
            <person name="Benning S."/>
            <person name="Brugnone N."/>
            <person name="Siani R."/>
            <person name="Kublik S."/>
            <person name="Schloter M."/>
            <person name="Rad V."/>
        </authorList>
    </citation>
    <scope>NUCLEOTIDE SEQUENCE [LARGE SCALE GENOMIC DNA]</scope>
    <source>
        <strain evidence="1 2">R79</strain>
    </source>
</reference>
<dbReference type="PANTHER" id="PTHR43459:SF1">
    <property type="entry name" value="EG:BACN32G11.4 PROTEIN"/>
    <property type="match status" value="1"/>
</dbReference>
<dbReference type="Gene3D" id="3.90.226.10">
    <property type="entry name" value="2-enoyl-CoA Hydratase, Chain A, domain 1"/>
    <property type="match status" value="1"/>
</dbReference>